<dbReference type="OMA" id="IMSHMEW"/>
<evidence type="ECO:0000313" key="4">
    <source>
        <dbReference type="WBParaSite" id="HPLM_0001533101-mRNA-1"/>
    </source>
</evidence>
<accession>A0A0N4WUK2</accession>
<sequence>MEWEGMTVKVDDRYLHHLRFADDVVFITPNIEQTERLLAEFDSASGKIGLQLNLTKMMLTRKGINPGDRFTLNGANTSECFSYK</sequence>
<dbReference type="OrthoDB" id="5867844at2759"/>
<protein>
    <submittedName>
        <fullName evidence="4">Reverse transcriptase domain-containing protein</fullName>
    </submittedName>
</protein>
<name>A0A0N4WUK2_HAEPC</name>
<reference evidence="4" key="1">
    <citation type="submission" date="2017-02" db="UniProtKB">
        <authorList>
            <consortium name="WormBaseParasite"/>
        </authorList>
    </citation>
    <scope>IDENTIFICATION</scope>
</reference>
<gene>
    <name evidence="2" type="ORF">HPLM_LOCUS15323</name>
</gene>
<keyword evidence="3" id="KW-1185">Reference proteome</keyword>
<reference evidence="2 3" key="2">
    <citation type="submission" date="2018-11" db="EMBL/GenBank/DDBJ databases">
        <authorList>
            <consortium name="Pathogen Informatics"/>
        </authorList>
    </citation>
    <scope>NUCLEOTIDE SEQUENCE [LARGE SCALE GENOMIC DNA]</scope>
    <source>
        <strain evidence="2 3">MHpl1</strain>
    </source>
</reference>
<dbReference type="Proteomes" id="UP000268014">
    <property type="component" value="Unassembled WGS sequence"/>
</dbReference>
<evidence type="ECO:0000313" key="2">
    <source>
        <dbReference type="EMBL" id="VDO56175.1"/>
    </source>
</evidence>
<dbReference type="EMBL" id="UZAF01018932">
    <property type="protein sequence ID" value="VDO56175.1"/>
    <property type="molecule type" value="Genomic_DNA"/>
</dbReference>
<dbReference type="AlphaFoldDB" id="A0A0N4WUK2"/>
<dbReference type="WBParaSite" id="HPLM_0001533101-mRNA-1">
    <property type="protein sequence ID" value="HPLM_0001533101-mRNA-1"/>
    <property type="gene ID" value="HPLM_0001533101"/>
</dbReference>
<dbReference type="InterPro" id="IPR000477">
    <property type="entry name" value="RT_dom"/>
</dbReference>
<feature type="domain" description="Reverse transcriptase" evidence="1">
    <location>
        <begin position="1"/>
        <end position="77"/>
    </location>
</feature>
<proteinExistence type="predicted"/>
<evidence type="ECO:0000313" key="3">
    <source>
        <dbReference type="Proteomes" id="UP000268014"/>
    </source>
</evidence>
<evidence type="ECO:0000259" key="1">
    <source>
        <dbReference type="PROSITE" id="PS50878"/>
    </source>
</evidence>
<organism evidence="4">
    <name type="scientific">Haemonchus placei</name>
    <name type="common">Barber's pole worm</name>
    <dbReference type="NCBI Taxonomy" id="6290"/>
    <lineage>
        <taxon>Eukaryota</taxon>
        <taxon>Metazoa</taxon>
        <taxon>Ecdysozoa</taxon>
        <taxon>Nematoda</taxon>
        <taxon>Chromadorea</taxon>
        <taxon>Rhabditida</taxon>
        <taxon>Rhabditina</taxon>
        <taxon>Rhabditomorpha</taxon>
        <taxon>Strongyloidea</taxon>
        <taxon>Trichostrongylidae</taxon>
        <taxon>Haemonchus</taxon>
    </lineage>
</organism>
<dbReference type="PROSITE" id="PS50878">
    <property type="entry name" value="RT_POL"/>
    <property type="match status" value="1"/>
</dbReference>